<dbReference type="STRING" id="714943.Mucpa_4895"/>
<keyword evidence="1" id="KW-0812">Transmembrane</keyword>
<reference evidence="2" key="1">
    <citation type="submission" date="2011-09" db="EMBL/GenBank/DDBJ databases">
        <title>The permanent draft genome of Mucilaginibacter paludis DSM 18603.</title>
        <authorList>
            <consortium name="US DOE Joint Genome Institute (JGI-PGF)"/>
            <person name="Lucas S."/>
            <person name="Han J."/>
            <person name="Lapidus A."/>
            <person name="Bruce D."/>
            <person name="Goodwin L."/>
            <person name="Pitluck S."/>
            <person name="Peters L."/>
            <person name="Kyrpides N."/>
            <person name="Mavromatis K."/>
            <person name="Ivanova N."/>
            <person name="Mikhailova N."/>
            <person name="Held B."/>
            <person name="Detter J.C."/>
            <person name="Tapia R."/>
            <person name="Han C."/>
            <person name="Land M."/>
            <person name="Hauser L."/>
            <person name="Markowitz V."/>
            <person name="Cheng J.-F."/>
            <person name="Hugenholtz P."/>
            <person name="Woyke T."/>
            <person name="Wu D."/>
            <person name="Tindall B."/>
            <person name="Brambilla E."/>
            <person name="Klenk H.-P."/>
            <person name="Eisen J.A."/>
        </authorList>
    </citation>
    <scope>NUCLEOTIDE SEQUENCE [LARGE SCALE GENOMIC DNA]</scope>
    <source>
        <strain evidence="2">DSM 18603</strain>
    </source>
</reference>
<keyword evidence="1" id="KW-1133">Transmembrane helix</keyword>
<gene>
    <name evidence="2" type="ORF">Mucpa_4895</name>
</gene>
<dbReference type="AlphaFoldDB" id="H1Y792"/>
<dbReference type="EMBL" id="CM001403">
    <property type="protein sequence ID" value="EHQ28979.1"/>
    <property type="molecule type" value="Genomic_DNA"/>
</dbReference>
<dbReference type="HOGENOM" id="CLU_3365929_0_0_10"/>
<accession>H1Y792</accession>
<evidence type="ECO:0000256" key="1">
    <source>
        <dbReference type="SAM" id="Phobius"/>
    </source>
</evidence>
<keyword evidence="3" id="KW-1185">Reference proteome</keyword>
<feature type="transmembrane region" description="Helical" evidence="1">
    <location>
        <begin position="12"/>
        <end position="32"/>
    </location>
</feature>
<sequence>MKPDDRLDLLSGIHEIQISLIFFNIVIFTLTIPDF</sequence>
<keyword evidence="1" id="KW-0472">Membrane</keyword>
<evidence type="ECO:0000313" key="3">
    <source>
        <dbReference type="Proteomes" id="UP000002774"/>
    </source>
</evidence>
<evidence type="ECO:0000313" key="2">
    <source>
        <dbReference type="EMBL" id="EHQ28979.1"/>
    </source>
</evidence>
<organism evidence="2 3">
    <name type="scientific">Mucilaginibacter paludis DSM 18603</name>
    <dbReference type="NCBI Taxonomy" id="714943"/>
    <lineage>
        <taxon>Bacteria</taxon>
        <taxon>Pseudomonadati</taxon>
        <taxon>Bacteroidota</taxon>
        <taxon>Sphingobacteriia</taxon>
        <taxon>Sphingobacteriales</taxon>
        <taxon>Sphingobacteriaceae</taxon>
        <taxon>Mucilaginibacter</taxon>
    </lineage>
</organism>
<name>H1Y792_9SPHI</name>
<dbReference type="Proteomes" id="UP000002774">
    <property type="component" value="Chromosome"/>
</dbReference>
<protein>
    <submittedName>
        <fullName evidence="2">Uncharacterized protein</fullName>
    </submittedName>
</protein>
<proteinExistence type="predicted"/>